<evidence type="ECO:0000256" key="2">
    <source>
        <dbReference type="ARBA" id="ARBA00022597"/>
    </source>
</evidence>
<proteinExistence type="predicted"/>
<dbReference type="EMBL" id="RCVZ01000008">
    <property type="protein sequence ID" value="RLQ94851.1"/>
    <property type="molecule type" value="Genomic_DNA"/>
</dbReference>
<keyword evidence="1" id="KW-0813">Transport</keyword>
<dbReference type="AlphaFoldDB" id="A0A3L7JYS1"/>
<keyword evidence="2" id="KW-0762">Sugar transport</keyword>
<dbReference type="Proteomes" id="UP000276770">
    <property type="component" value="Unassembled WGS sequence"/>
</dbReference>
<organism evidence="8 9">
    <name type="scientific">Falsibacillus albus</name>
    <dbReference type="NCBI Taxonomy" id="2478915"/>
    <lineage>
        <taxon>Bacteria</taxon>
        <taxon>Bacillati</taxon>
        <taxon>Bacillota</taxon>
        <taxon>Bacilli</taxon>
        <taxon>Bacillales</taxon>
        <taxon>Bacillaceae</taxon>
        <taxon>Falsibacillus</taxon>
    </lineage>
</organism>
<evidence type="ECO:0000256" key="7">
    <source>
        <dbReference type="PROSITE-ProRule" id="PRU00418"/>
    </source>
</evidence>
<accession>A0A3L7JYS1</accession>
<evidence type="ECO:0000313" key="8">
    <source>
        <dbReference type="EMBL" id="RLQ94851.1"/>
    </source>
</evidence>
<comment type="caution">
    <text evidence="8">The sequence shown here is derived from an EMBL/GenBank/DDBJ whole genome shotgun (WGS) entry which is preliminary data.</text>
</comment>
<dbReference type="PANTHER" id="PTHR34382">
    <property type="entry name" value="PTS SYSTEM N,N'-DIACETYLCHITOBIOSE-SPECIFIC EIIA COMPONENT"/>
    <property type="match status" value="1"/>
</dbReference>
<keyword evidence="6" id="KW-0479">Metal-binding</keyword>
<dbReference type="GO" id="GO:0016740">
    <property type="term" value="F:transferase activity"/>
    <property type="evidence" value="ECO:0007669"/>
    <property type="project" value="UniProtKB-KW"/>
</dbReference>
<keyword evidence="6" id="KW-0460">Magnesium</keyword>
<dbReference type="Gene3D" id="1.20.58.80">
    <property type="entry name" value="Phosphotransferase system, lactose/cellobiose-type IIA subunit"/>
    <property type="match status" value="1"/>
</dbReference>
<evidence type="ECO:0000256" key="5">
    <source>
        <dbReference type="PIRSR" id="PIRSR000699-1"/>
    </source>
</evidence>
<name>A0A3L7JYS1_9BACI</name>
<reference evidence="8 9" key="1">
    <citation type="submission" date="2018-10" db="EMBL/GenBank/DDBJ databases">
        <title>Falsibacillus sp. genome draft.</title>
        <authorList>
            <person name="Shi S."/>
        </authorList>
    </citation>
    <scope>NUCLEOTIDE SEQUENCE [LARGE SCALE GENOMIC DNA]</scope>
    <source>
        <strain evidence="8 9">GY 10110</strain>
    </source>
</reference>
<dbReference type="PANTHER" id="PTHR34382:SF7">
    <property type="entry name" value="PTS SYSTEM N,N'-DIACETYLCHITOBIOSE-SPECIFIC EIIA COMPONENT"/>
    <property type="match status" value="1"/>
</dbReference>
<dbReference type="GO" id="GO:0046872">
    <property type="term" value="F:metal ion binding"/>
    <property type="evidence" value="ECO:0007669"/>
    <property type="project" value="UniProtKB-KW"/>
</dbReference>
<dbReference type="RefSeq" id="WP_121681014.1">
    <property type="nucleotide sequence ID" value="NZ_RCVZ01000008.1"/>
</dbReference>
<dbReference type="OrthoDB" id="350602at2"/>
<dbReference type="InterPro" id="IPR003188">
    <property type="entry name" value="PTS_IIA_lac/cel"/>
</dbReference>
<protein>
    <submittedName>
        <fullName evidence="8">PTS lactose/cellobiose transporter subunit IIA</fullName>
    </submittedName>
</protein>
<keyword evidence="9" id="KW-1185">Reference proteome</keyword>
<evidence type="ECO:0000313" key="9">
    <source>
        <dbReference type="Proteomes" id="UP000276770"/>
    </source>
</evidence>
<evidence type="ECO:0000256" key="6">
    <source>
        <dbReference type="PIRSR" id="PIRSR000699-2"/>
    </source>
</evidence>
<dbReference type="CDD" id="cd00215">
    <property type="entry name" value="PTS_IIA_lac"/>
    <property type="match status" value="1"/>
</dbReference>
<dbReference type="InterPro" id="IPR036542">
    <property type="entry name" value="PTS_IIA_lac/cel_sf"/>
</dbReference>
<sequence>MLSMEENSFRIILKGGNGKSFAMEAIGEAKMGRFTEARELLDQAASELIEAHHIQSELIRQEVNGNEQPLSLLLIHAQDHLMNAMTVKDLASEMVEMYERFQAKGAME</sequence>
<comment type="cofactor">
    <cofactor evidence="6">
        <name>Mg(2+)</name>
        <dbReference type="ChEBI" id="CHEBI:18420"/>
    </cofactor>
    <text evidence="6">Binds 1 Mg(2+) ion per trimer.</text>
</comment>
<evidence type="ECO:0000256" key="4">
    <source>
        <dbReference type="ARBA" id="ARBA00022683"/>
    </source>
</evidence>
<keyword evidence="4" id="KW-0598">Phosphotransferase system</keyword>
<gene>
    <name evidence="8" type="ORF">D9X91_12755</name>
</gene>
<feature type="active site" description="Tele-phosphohistidine intermediate" evidence="5">
    <location>
        <position position="76"/>
    </location>
</feature>
<dbReference type="GO" id="GO:0009401">
    <property type="term" value="P:phosphoenolpyruvate-dependent sugar phosphotransferase system"/>
    <property type="evidence" value="ECO:0007669"/>
    <property type="project" value="UniProtKB-KW"/>
</dbReference>
<evidence type="ECO:0000256" key="3">
    <source>
        <dbReference type="ARBA" id="ARBA00022679"/>
    </source>
</evidence>
<dbReference type="PROSITE" id="PS51095">
    <property type="entry name" value="PTS_EIIA_TYPE_3"/>
    <property type="match status" value="1"/>
</dbReference>
<dbReference type="SUPFAM" id="SSF46973">
    <property type="entry name" value="Enzyme IIa from lactose specific PTS, IIa-lac"/>
    <property type="match status" value="1"/>
</dbReference>
<evidence type="ECO:0000256" key="1">
    <source>
        <dbReference type="ARBA" id="ARBA00022448"/>
    </source>
</evidence>
<dbReference type="Pfam" id="PF02255">
    <property type="entry name" value="PTS_IIA"/>
    <property type="match status" value="1"/>
</dbReference>
<feature type="binding site" evidence="6">
    <location>
        <position position="79"/>
    </location>
    <ligand>
        <name>Mg(2+)</name>
        <dbReference type="ChEBI" id="CHEBI:18420"/>
        <note>ligand shared between all trimeric partners</note>
    </ligand>
</feature>
<dbReference type="PIRSF" id="PIRSF000699">
    <property type="entry name" value="PTS_IILac_III"/>
    <property type="match status" value="1"/>
</dbReference>
<keyword evidence="3" id="KW-0808">Transferase</keyword>
<feature type="modified residue" description="Phosphohistidine; by HPr" evidence="7">
    <location>
        <position position="76"/>
    </location>
</feature>